<feature type="domain" description="TniQ" evidence="1">
    <location>
        <begin position="7"/>
        <end position="143"/>
    </location>
</feature>
<name>A0A7D7A2N6_9CLOT</name>
<proteinExistence type="predicted"/>
<evidence type="ECO:0000313" key="2">
    <source>
        <dbReference type="EMBL" id="QLY79438.1"/>
    </source>
</evidence>
<organism evidence="2 3">
    <name type="scientific">Clostridium intestinale</name>
    <dbReference type="NCBI Taxonomy" id="36845"/>
    <lineage>
        <taxon>Bacteria</taxon>
        <taxon>Bacillati</taxon>
        <taxon>Bacillota</taxon>
        <taxon>Clostridia</taxon>
        <taxon>Eubacteriales</taxon>
        <taxon>Clostridiaceae</taxon>
        <taxon>Clostridium</taxon>
    </lineage>
</organism>
<reference evidence="2 3" key="1">
    <citation type="submission" date="2020-07" db="EMBL/GenBank/DDBJ databases">
        <title>Electron transfer.</title>
        <authorList>
            <person name="Huang L."/>
            <person name="Liu X."/>
            <person name="Zhou S."/>
        </authorList>
    </citation>
    <scope>NUCLEOTIDE SEQUENCE [LARGE SCALE GENOMIC DNA]</scope>
    <source>
        <strain evidence="2 3">Lx1</strain>
    </source>
</reference>
<dbReference type="KEGG" id="cint:HZF06_20760"/>
<evidence type="ECO:0000259" key="1">
    <source>
        <dbReference type="Pfam" id="PF06527"/>
    </source>
</evidence>
<dbReference type="RefSeq" id="WP_181601582.1">
    <property type="nucleotide sequence ID" value="NZ_CP059378.1"/>
</dbReference>
<protein>
    <submittedName>
        <fullName evidence="2">TniQ family protein</fullName>
    </submittedName>
</protein>
<evidence type="ECO:0000313" key="3">
    <source>
        <dbReference type="Proteomes" id="UP000512286"/>
    </source>
</evidence>
<dbReference type="Pfam" id="PF06527">
    <property type="entry name" value="TniQ"/>
    <property type="match status" value="1"/>
</dbReference>
<dbReference type="AlphaFoldDB" id="A0A7D7A2N6"/>
<dbReference type="EMBL" id="CP059378">
    <property type="protein sequence ID" value="QLY79438.1"/>
    <property type="molecule type" value="Genomic_DNA"/>
</dbReference>
<dbReference type="InterPro" id="IPR009492">
    <property type="entry name" value="TniQ"/>
</dbReference>
<accession>A0A7D7A2N6</accession>
<dbReference type="Proteomes" id="UP000512286">
    <property type="component" value="Chromosome"/>
</dbReference>
<sequence>MIDKLTIRFKPFQDESLTSYFIRISNDNGLNTINLLNSVRKIENEYLQLSEINIIDKVAFKHININGLEKLLGFKVDLLLKNTFYRFIERFGDGSEVERSRFISGSIRNEFSFCPKCLKEKMYYKLIWKISEIKICDKHGCTLISKCVKCNSKITYEDVISAGICNKCGHKISARIDIEKLDSKFLQEQVCLYKIWNTLIYGEYDKMNSKEIAYKILYIINNKEKNLSREILKSESRQKFFIPMLLQYARGTTKNRRVLHISTVIKILLEYKINIQDFLNLNVPKKFMDSIENTKQTKLSIASCMAPWCGNYKVEGSLIKTNTSYKKSINDNVLLYYMYCSVCGCEYAYDKKGKLVERTEFIDGFNRLSNTWSKELSLGNLAHKNCITKDKLKRLLAYFNTRGMYLKNENSIILKDDLINVFIKEIKKGSSLKEVMQLKYWDNYREYLLYRFHKEVMLNINMKKVTHNKKISMESRNKKVTQVLEKLLRDNTIITLNEVCRTLKVSPETIRQWKCNKLISDYKSKQKSEMILKKGEIIRDKIEEFMKNHETGTINTKNVYEYIKIQRSILWRNYPELTSYITNKISEHNKSIQK</sequence>
<gene>
    <name evidence="2" type="ORF">HZF06_20760</name>
</gene>